<keyword evidence="5" id="KW-1185">Reference proteome</keyword>
<gene>
    <name evidence="4" type="ORF">B0A55_07774</name>
</gene>
<feature type="compositionally biased region" description="Low complexity" evidence="2">
    <location>
        <begin position="30"/>
        <end position="48"/>
    </location>
</feature>
<evidence type="ECO:0000256" key="1">
    <source>
        <dbReference type="ARBA" id="ARBA00007337"/>
    </source>
</evidence>
<dbReference type="EMBL" id="NAJQ01000273">
    <property type="protein sequence ID" value="TKA73209.1"/>
    <property type="molecule type" value="Genomic_DNA"/>
</dbReference>
<dbReference type="GO" id="GO:0042254">
    <property type="term" value="P:ribosome biogenesis"/>
    <property type="evidence" value="ECO:0007669"/>
    <property type="project" value="InterPro"/>
</dbReference>
<evidence type="ECO:0000259" key="3">
    <source>
        <dbReference type="Pfam" id="PF01248"/>
    </source>
</evidence>
<dbReference type="Gene3D" id="3.30.1330.30">
    <property type="match status" value="1"/>
</dbReference>
<comment type="similarity">
    <text evidence="1">Belongs to the eukaryotic ribosomal protein eL8 family.</text>
</comment>
<proteinExistence type="inferred from homology"/>
<dbReference type="OrthoDB" id="5364946at2759"/>
<dbReference type="Pfam" id="PF01248">
    <property type="entry name" value="Ribosomal_L7Ae"/>
    <property type="match status" value="1"/>
</dbReference>
<feature type="compositionally biased region" description="Low complexity" evidence="2">
    <location>
        <begin position="72"/>
        <end position="82"/>
    </location>
</feature>
<name>A0A4V5NIE3_9PEZI</name>
<comment type="caution">
    <text evidence="4">The sequence shown here is derived from an EMBL/GenBank/DDBJ whole genome shotgun (WGS) entry which is preliminary data.</text>
</comment>
<dbReference type="InterPro" id="IPR029064">
    <property type="entry name" value="Ribosomal_eL30-like_sf"/>
</dbReference>
<organism evidence="4 5">
    <name type="scientific">Friedmanniomyces simplex</name>
    <dbReference type="NCBI Taxonomy" id="329884"/>
    <lineage>
        <taxon>Eukaryota</taxon>
        <taxon>Fungi</taxon>
        <taxon>Dikarya</taxon>
        <taxon>Ascomycota</taxon>
        <taxon>Pezizomycotina</taxon>
        <taxon>Dothideomycetes</taxon>
        <taxon>Dothideomycetidae</taxon>
        <taxon>Mycosphaerellales</taxon>
        <taxon>Teratosphaeriaceae</taxon>
        <taxon>Friedmanniomyces</taxon>
    </lineage>
</organism>
<sequence>MAKDRSEDPSSAKKEKKDKKDKKRKHTEVEPTTNTTAAEEETAPAATAEKPKKKAEKSKTTVDLTAVEQENAGAVDVDGDGDIAVTDAPVEVKDEDGDGEEKKDKAKVKVEVPLAALVPFANPLCDEKAQKKVLKGVKKGRHNLPPPSLSLLLYSTRSTLDPYLLNASTYSLLNLAAKNKALKRGVKECVKAIRKSPPTSASPNTPPVGIVILAADISPMDVISHIPVLCEDHHIPYLYVPSRAELGAAGATKRPTSVVMLGPKVGKGVEGGEGEWEEVYGELWRLAVKLGQVVKV</sequence>
<dbReference type="InterPro" id="IPR004037">
    <property type="entry name" value="Ribosomal_eL8-like_CS"/>
</dbReference>
<accession>A0A4V5NIE3</accession>
<evidence type="ECO:0000313" key="4">
    <source>
        <dbReference type="EMBL" id="TKA73209.1"/>
    </source>
</evidence>
<dbReference type="Proteomes" id="UP000309340">
    <property type="component" value="Unassembled WGS sequence"/>
</dbReference>
<feature type="region of interest" description="Disordered" evidence="2">
    <location>
        <begin position="1"/>
        <end position="82"/>
    </location>
</feature>
<feature type="compositionally biased region" description="Basic and acidic residues" evidence="2">
    <location>
        <begin position="1"/>
        <end position="15"/>
    </location>
</feature>
<reference evidence="4 5" key="1">
    <citation type="submission" date="2017-03" db="EMBL/GenBank/DDBJ databases">
        <title>Genomes of endolithic fungi from Antarctica.</title>
        <authorList>
            <person name="Coleine C."/>
            <person name="Masonjones S."/>
            <person name="Stajich J.E."/>
        </authorList>
    </citation>
    <scope>NUCLEOTIDE SEQUENCE [LARGE SCALE GENOMIC DNA]</scope>
    <source>
        <strain evidence="4 5">CCFEE 5184</strain>
    </source>
</reference>
<feature type="domain" description="Ribosomal protein eL8/eL30/eS12/Gadd45" evidence="3">
    <location>
        <begin position="169"/>
        <end position="260"/>
    </location>
</feature>
<evidence type="ECO:0000256" key="2">
    <source>
        <dbReference type="SAM" id="MobiDB-lite"/>
    </source>
</evidence>
<feature type="compositionally biased region" description="Basic residues" evidence="2">
    <location>
        <begin position="16"/>
        <end position="26"/>
    </location>
</feature>
<dbReference type="GO" id="GO:1990904">
    <property type="term" value="C:ribonucleoprotein complex"/>
    <property type="evidence" value="ECO:0007669"/>
    <property type="project" value="InterPro"/>
</dbReference>
<dbReference type="SUPFAM" id="SSF55315">
    <property type="entry name" value="L30e-like"/>
    <property type="match status" value="1"/>
</dbReference>
<dbReference type="InterPro" id="IPR004038">
    <property type="entry name" value="Ribosomal_eL8/eL30/eS12/Gad45"/>
</dbReference>
<dbReference type="PROSITE" id="PS01082">
    <property type="entry name" value="RIBOSOMAL_L7AE"/>
    <property type="match status" value="1"/>
</dbReference>
<protein>
    <recommendedName>
        <fullName evidence="3">Ribosomal protein eL8/eL30/eS12/Gadd45 domain-containing protein</fullName>
    </recommendedName>
</protein>
<dbReference type="STRING" id="329884.A0A4V5NIE3"/>
<evidence type="ECO:0000313" key="5">
    <source>
        <dbReference type="Proteomes" id="UP000309340"/>
    </source>
</evidence>
<dbReference type="AlphaFoldDB" id="A0A4V5NIE3"/>